<dbReference type="GO" id="GO:0033185">
    <property type="term" value="C:dolichol-phosphate-mannose synthase complex"/>
    <property type="evidence" value="ECO:0007669"/>
    <property type="project" value="TreeGrafter"/>
</dbReference>
<dbReference type="InterPro" id="IPR013174">
    <property type="entry name" value="DPM3"/>
</dbReference>
<evidence type="ECO:0000313" key="8">
    <source>
        <dbReference type="EMBL" id="KAJ6217891.1"/>
    </source>
</evidence>
<comment type="caution">
    <text evidence="8">The sequence shown here is derived from an EMBL/GenBank/DDBJ whole genome shotgun (WGS) entry which is preliminary data.</text>
</comment>
<evidence type="ECO:0000256" key="3">
    <source>
        <dbReference type="ARBA" id="ARBA00022692"/>
    </source>
</evidence>
<reference evidence="8" key="1">
    <citation type="submission" date="2022-12" db="EMBL/GenBank/DDBJ databases">
        <title>Genome assemblies of Blomia tropicalis.</title>
        <authorList>
            <person name="Cui Y."/>
        </authorList>
    </citation>
    <scope>NUCLEOTIDE SEQUENCE</scope>
    <source>
        <tissue evidence="8">Adult mites</tissue>
    </source>
</reference>
<keyword evidence="4 7" id="KW-0256">Endoplasmic reticulum</keyword>
<comment type="subcellular location">
    <subcellularLocation>
        <location evidence="1 7">Endoplasmic reticulum membrane</location>
        <topology evidence="1 7">Multi-pass membrane protein</topology>
    </subcellularLocation>
</comment>
<dbReference type="Proteomes" id="UP001142055">
    <property type="component" value="Chromosome 3"/>
</dbReference>
<comment type="similarity">
    <text evidence="2 7">Belongs to the DPM3 family.</text>
</comment>
<dbReference type="OMA" id="NDCECYL"/>
<keyword evidence="9" id="KW-1185">Reference proteome</keyword>
<dbReference type="EMBL" id="JAPWDV010000003">
    <property type="protein sequence ID" value="KAJ6217891.1"/>
    <property type="molecule type" value="Genomic_DNA"/>
</dbReference>
<comment type="function">
    <text evidence="7">Stabilizer subunit of the dolichol-phosphate mannose (DPM) synthase complex; tethers catalytic subunit to the ER.</text>
</comment>
<evidence type="ECO:0000256" key="1">
    <source>
        <dbReference type="ARBA" id="ARBA00004477"/>
    </source>
</evidence>
<proteinExistence type="inferred from homology"/>
<sequence>MTRFRETLMFGIIAIIIWLTALFFVSQSGCLTTLFHTKLLPVYTVVIFGLISAGIVIYRVLTFNDCPEANQELQKQIEQAKADLRSKGFIFPNSAETTHKKAD</sequence>
<organism evidence="8 9">
    <name type="scientific">Blomia tropicalis</name>
    <name type="common">Mite</name>
    <dbReference type="NCBI Taxonomy" id="40697"/>
    <lineage>
        <taxon>Eukaryota</taxon>
        <taxon>Metazoa</taxon>
        <taxon>Ecdysozoa</taxon>
        <taxon>Arthropoda</taxon>
        <taxon>Chelicerata</taxon>
        <taxon>Arachnida</taxon>
        <taxon>Acari</taxon>
        <taxon>Acariformes</taxon>
        <taxon>Sarcoptiformes</taxon>
        <taxon>Astigmata</taxon>
        <taxon>Glycyphagoidea</taxon>
        <taxon>Echimyopodidae</taxon>
        <taxon>Blomia</taxon>
    </lineage>
</organism>
<dbReference type="AlphaFoldDB" id="A0A9Q0M2C2"/>
<evidence type="ECO:0000256" key="5">
    <source>
        <dbReference type="ARBA" id="ARBA00022989"/>
    </source>
</evidence>
<evidence type="ECO:0000256" key="7">
    <source>
        <dbReference type="RuleBase" id="RU365085"/>
    </source>
</evidence>
<dbReference type="GO" id="GO:0006506">
    <property type="term" value="P:GPI anchor biosynthetic process"/>
    <property type="evidence" value="ECO:0007669"/>
    <property type="project" value="TreeGrafter"/>
</dbReference>
<evidence type="ECO:0000256" key="6">
    <source>
        <dbReference type="ARBA" id="ARBA00023136"/>
    </source>
</evidence>
<keyword evidence="5 7" id="KW-1133">Transmembrane helix</keyword>
<dbReference type="PANTHER" id="PTHR16433:SF0">
    <property type="entry name" value="DOLICHOL-PHOSPHATE MANNOSYLTRANSFERASE SUBUNIT 3"/>
    <property type="match status" value="1"/>
</dbReference>
<dbReference type="GO" id="GO:0005789">
    <property type="term" value="C:endoplasmic reticulum membrane"/>
    <property type="evidence" value="ECO:0007669"/>
    <property type="project" value="UniProtKB-SubCell"/>
</dbReference>
<feature type="transmembrane region" description="Helical" evidence="7">
    <location>
        <begin position="40"/>
        <end position="61"/>
    </location>
</feature>
<feature type="transmembrane region" description="Helical" evidence="7">
    <location>
        <begin position="7"/>
        <end position="28"/>
    </location>
</feature>
<evidence type="ECO:0000313" key="9">
    <source>
        <dbReference type="Proteomes" id="UP001142055"/>
    </source>
</evidence>
<dbReference type="Pfam" id="PF08285">
    <property type="entry name" value="DPM3"/>
    <property type="match status" value="1"/>
</dbReference>
<dbReference type="PANTHER" id="PTHR16433">
    <property type="entry name" value="DOLICHOL-PHOSPHATE MANNOSYLTRANSFERASE SUBUNIT 3"/>
    <property type="match status" value="1"/>
</dbReference>
<keyword evidence="3 7" id="KW-0812">Transmembrane</keyword>
<evidence type="ECO:0000256" key="2">
    <source>
        <dbReference type="ARBA" id="ARBA00010430"/>
    </source>
</evidence>
<name>A0A9Q0M2C2_BLOTA</name>
<comment type="pathway">
    <text evidence="7">Protein modification; protein glycosylation.</text>
</comment>
<evidence type="ECO:0000256" key="4">
    <source>
        <dbReference type="ARBA" id="ARBA00022824"/>
    </source>
</evidence>
<comment type="subunit">
    <text evidence="7">Component of the dolichol-phosphate mannose (DPM) synthase complex.</text>
</comment>
<protein>
    <recommendedName>
        <fullName evidence="7">Dolichol-phosphate mannosyltransferase subunit 3</fullName>
    </recommendedName>
</protein>
<dbReference type="OrthoDB" id="2014333at2759"/>
<gene>
    <name evidence="8" type="ORF">RDWZM_009048</name>
</gene>
<keyword evidence="6 7" id="KW-0472">Membrane</keyword>
<accession>A0A9Q0M2C2</accession>